<reference evidence="1 2" key="1">
    <citation type="journal article" date="2015" name="Genome Announc.">
        <title>Expanding the biotechnology potential of lactobacilli through comparative genomics of 213 strains and associated genera.</title>
        <authorList>
            <person name="Sun Z."/>
            <person name="Harris H.M."/>
            <person name="McCann A."/>
            <person name="Guo C."/>
            <person name="Argimon S."/>
            <person name="Zhang W."/>
            <person name="Yang X."/>
            <person name="Jeffery I.B."/>
            <person name="Cooney J.C."/>
            <person name="Kagawa T.F."/>
            <person name="Liu W."/>
            <person name="Song Y."/>
            <person name="Salvetti E."/>
            <person name="Wrobel A."/>
            <person name="Rasinkangas P."/>
            <person name="Parkhill J."/>
            <person name="Rea M.C."/>
            <person name="O'Sullivan O."/>
            <person name="Ritari J."/>
            <person name="Douillard F.P."/>
            <person name="Paul Ross R."/>
            <person name="Yang R."/>
            <person name="Briner A.E."/>
            <person name="Felis G.E."/>
            <person name="de Vos W.M."/>
            <person name="Barrangou R."/>
            <person name="Klaenhammer T.R."/>
            <person name="Caufield P.W."/>
            <person name="Cui Y."/>
            <person name="Zhang H."/>
            <person name="O'Toole P.W."/>
        </authorList>
    </citation>
    <scope>NUCLEOTIDE SEQUENCE [LARGE SCALE GENOMIC DNA]</scope>
    <source>
        <strain evidence="1 2">DSM 24301</strain>
    </source>
</reference>
<keyword evidence="2" id="KW-1185">Reference proteome</keyword>
<name>A0A0R2MYT3_9LACO</name>
<evidence type="ECO:0000313" key="1">
    <source>
        <dbReference type="EMBL" id="KRO18783.1"/>
    </source>
</evidence>
<dbReference type="Gene3D" id="1.10.10.2910">
    <property type="match status" value="1"/>
</dbReference>
<dbReference type="EMBL" id="JQCE01000002">
    <property type="protein sequence ID" value="KRO18783.1"/>
    <property type="molecule type" value="Genomic_DNA"/>
</dbReference>
<organism evidence="1 2">
    <name type="scientific">Lacticaseibacillus saniviri JCM 17471 = DSM 24301</name>
    <dbReference type="NCBI Taxonomy" id="1293598"/>
    <lineage>
        <taxon>Bacteria</taxon>
        <taxon>Bacillati</taxon>
        <taxon>Bacillota</taxon>
        <taxon>Bacilli</taxon>
        <taxon>Lactobacillales</taxon>
        <taxon>Lactobacillaceae</taxon>
        <taxon>Lacticaseibacillus</taxon>
    </lineage>
</organism>
<sequence>MINLLEQFERDALYYNAEGTAEKIEQAAQIIPTIPDYPTPDDYLRFLHDVHGVKAKSYSFDSEARKFLSGTLFIDPFTERALISWNRDMPKNRQSFTKLHELYHYFQYIEGKVPIQQTNFNDLLSHRGYNEEEEPLEVEANFGASLLFLPTSRLEHDIAMGRSFASMSRMLGMSANALKGRLVEYLHYGHELNWDISSQIVNHYQSDLAPKEIQMMVAKDSEPFLYDMLTAVSEGKIYNGISGPDDLPF</sequence>
<gene>
    <name evidence="1" type="ORF">IV56_GL000350</name>
</gene>
<comment type="caution">
    <text evidence="1">The sequence shown here is derived from an EMBL/GenBank/DDBJ whole genome shotgun (WGS) entry which is preliminary data.</text>
</comment>
<dbReference type="STRING" id="1293598.IV56_GL000350"/>
<protein>
    <submittedName>
        <fullName evidence="1">Uncharacterized protein</fullName>
    </submittedName>
</protein>
<dbReference type="Proteomes" id="UP000050969">
    <property type="component" value="Unassembled WGS sequence"/>
</dbReference>
<accession>A0A0R2MYT3</accession>
<dbReference type="AlphaFoldDB" id="A0A0R2MYT3"/>
<proteinExistence type="predicted"/>
<evidence type="ECO:0000313" key="2">
    <source>
        <dbReference type="Proteomes" id="UP000050969"/>
    </source>
</evidence>
<dbReference type="PATRIC" id="fig|1293598.4.peg.379"/>